<name>A0A4V3SAV1_OPIFE</name>
<organism evidence="1 2">
    <name type="scientific">Opisthorchis felineus</name>
    <dbReference type="NCBI Taxonomy" id="147828"/>
    <lineage>
        <taxon>Eukaryota</taxon>
        <taxon>Metazoa</taxon>
        <taxon>Spiralia</taxon>
        <taxon>Lophotrochozoa</taxon>
        <taxon>Platyhelminthes</taxon>
        <taxon>Trematoda</taxon>
        <taxon>Digenea</taxon>
        <taxon>Opisthorchiida</taxon>
        <taxon>Opisthorchiata</taxon>
        <taxon>Opisthorchiidae</taxon>
        <taxon>Opisthorchis</taxon>
    </lineage>
</organism>
<evidence type="ECO:0000313" key="2">
    <source>
        <dbReference type="Proteomes" id="UP000308267"/>
    </source>
</evidence>
<protein>
    <submittedName>
        <fullName evidence="1">Uncharacterized protein</fullName>
    </submittedName>
</protein>
<comment type="caution">
    <text evidence="1">The sequence shown here is derived from an EMBL/GenBank/DDBJ whole genome shotgun (WGS) entry which is preliminary data.</text>
</comment>
<sequence length="109" mass="12134">MHTGKMHRQCYKLGETTSVRQYAGILHTSMSLKYSTQLTAKPKTAKCLRRDILFREMFTNERLPKIINLCAIMGHVGAPGDIMVHSVFITAAKMCANCDLHGRSASVPP</sequence>
<reference evidence="1 2" key="1">
    <citation type="journal article" date="2019" name="BMC Genomics">
        <title>New insights from Opisthorchis felineus genome: update on genomics of the epidemiologically important liver flukes.</title>
        <authorList>
            <person name="Ershov N.I."/>
            <person name="Mordvinov V.A."/>
            <person name="Prokhortchouk E.B."/>
            <person name="Pakharukova M.Y."/>
            <person name="Gunbin K.V."/>
            <person name="Ustyantsev K."/>
            <person name="Genaev M.A."/>
            <person name="Blinov A.G."/>
            <person name="Mazur A."/>
            <person name="Boulygina E."/>
            <person name="Tsygankova S."/>
            <person name="Khrameeva E."/>
            <person name="Chekanov N."/>
            <person name="Fan G."/>
            <person name="Xiao A."/>
            <person name="Zhang H."/>
            <person name="Xu X."/>
            <person name="Yang H."/>
            <person name="Solovyev V."/>
            <person name="Lee S.M."/>
            <person name="Liu X."/>
            <person name="Afonnikov D.A."/>
            <person name="Skryabin K.G."/>
        </authorList>
    </citation>
    <scope>NUCLEOTIDE SEQUENCE [LARGE SCALE GENOMIC DNA]</scope>
    <source>
        <strain evidence="1">AK-0245</strain>
        <tissue evidence="1">Whole organism</tissue>
    </source>
</reference>
<accession>A0A4V3SAV1</accession>
<proteinExistence type="predicted"/>
<dbReference type="Proteomes" id="UP000308267">
    <property type="component" value="Unassembled WGS sequence"/>
</dbReference>
<keyword evidence="2" id="KW-1185">Reference proteome</keyword>
<dbReference type="AlphaFoldDB" id="A0A4V3SAV1"/>
<gene>
    <name evidence="1" type="ORF">CRM22_010864</name>
</gene>
<evidence type="ECO:0000313" key="1">
    <source>
        <dbReference type="EMBL" id="TGZ50364.1"/>
    </source>
</evidence>
<dbReference type="EMBL" id="SJOL01010839">
    <property type="protein sequence ID" value="TGZ50364.1"/>
    <property type="molecule type" value="Genomic_DNA"/>
</dbReference>